<proteinExistence type="predicted"/>
<reference evidence="1" key="1">
    <citation type="submission" date="2010-04" db="EMBL/GenBank/DDBJ databases">
        <title>SRAP Molecular Marker in the WSSV Resistance of Fenneropenaeus Chinensis Named 'Huanghai No. 1'.</title>
        <authorList>
            <person name="Yang K."/>
            <person name="Zhao B."/>
        </authorList>
    </citation>
    <scope>NUCLEOTIDE SEQUENCE</scope>
</reference>
<evidence type="ECO:0000313" key="1">
    <source>
        <dbReference type="EMBL" id="ADK73401.1"/>
    </source>
</evidence>
<accession>E2FHP3</accession>
<dbReference type="EMBL" id="HM147827">
    <property type="protein sequence ID" value="ADK73401.1"/>
    <property type="molecule type" value="Genomic_DNA"/>
</dbReference>
<dbReference type="AlphaFoldDB" id="E2FHP3"/>
<name>E2FHP3_PENCE</name>
<protein>
    <submittedName>
        <fullName evidence="1">Anti-WSSV YD25.14</fullName>
    </submittedName>
</protein>
<sequence length="30" mass="3403">MGIRPPLLSCRKCKTRSLHTAHSDDLLYCS</sequence>
<organism evidence="1">
    <name type="scientific">Penaeus chinensis</name>
    <name type="common">Fleshy prawn</name>
    <name type="synonym">Fenneropenaeus chinensis</name>
    <dbReference type="NCBI Taxonomy" id="139456"/>
    <lineage>
        <taxon>Eukaryota</taxon>
        <taxon>Metazoa</taxon>
        <taxon>Ecdysozoa</taxon>
        <taxon>Arthropoda</taxon>
        <taxon>Crustacea</taxon>
        <taxon>Multicrustacea</taxon>
        <taxon>Malacostraca</taxon>
        <taxon>Eumalacostraca</taxon>
        <taxon>Eucarida</taxon>
        <taxon>Decapoda</taxon>
        <taxon>Dendrobranchiata</taxon>
        <taxon>Penaeoidea</taxon>
        <taxon>Penaeidae</taxon>
        <taxon>Penaeus</taxon>
    </lineage>
</organism>